<protein>
    <submittedName>
        <fullName evidence="1">Uncharacterized protein</fullName>
    </submittedName>
</protein>
<dbReference type="EMBL" id="OBQI01000009">
    <property type="protein sequence ID" value="SOC53545.1"/>
    <property type="molecule type" value="Genomic_DNA"/>
</dbReference>
<sequence>MVQRATAGQLAGIKVGDTWALLRSEVTARAAGIGLQPAEVGSYP</sequence>
<name>A0A285VHJ1_9ACTN</name>
<keyword evidence="2" id="KW-1185">Reference proteome</keyword>
<evidence type="ECO:0000313" key="1">
    <source>
        <dbReference type="EMBL" id="SOC53545.1"/>
    </source>
</evidence>
<dbReference type="Proteomes" id="UP000219435">
    <property type="component" value="Unassembled WGS sequence"/>
</dbReference>
<dbReference type="AlphaFoldDB" id="A0A285VHJ1"/>
<proteinExistence type="predicted"/>
<organism evidence="1 2">
    <name type="scientific">Blastococcus aggregatus</name>
    <dbReference type="NCBI Taxonomy" id="38502"/>
    <lineage>
        <taxon>Bacteria</taxon>
        <taxon>Bacillati</taxon>
        <taxon>Actinomycetota</taxon>
        <taxon>Actinomycetes</taxon>
        <taxon>Geodermatophilales</taxon>
        <taxon>Geodermatophilaceae</taxon>
        <taxon>Blastococcus</taxon>
    </lineage>
</organism>
<accession>A0A285VHJ1</accession>
<reference evidence="2" key="1">
    <citation type="submission" date="2017-08" db="EMBL/GenBank/DDBJ databases">
        <authorList>
            <person name="Varghese N."/>
            <person name="Submissions S."/>
        </authorList>
    </citation>
    <scope>NUCLEOTIDE SEQUENCE [LARGE SCALE GENOMIC DNA]</scope>
    <source>
        <strain evidence="2">DSM 4725</strain>
    </source>
</reference>
<gene>
    <name evidence="1" type="ORF">SAMN05660748_4491</name>
</gene>
<evidence type="ECO:0000313" key="2">
    <source>
        <dbReference type="Proteomes" id="UP000219435"/>
    </source>
</evidence>